<dbReference type="EMBL" id="JALJXV010000019">
    <property type="protein sequence ID" value="MCP1677236.1"/>
    <property type="molecule type" value="Genomic_DNA"/>
</dbReference>
<evidence type="ECO:0000259" key="5">
    <source>
        <dbReference type="PROSITE" id="PS50931"/>
    </source>
</evidence>
<dbReference type="Pfam" id="PF03466">
    <property type="entry name" value="LysR_substrate"/>
    <property type="match status" value="1"/>
</dbReference>
<dbReference type="SUPFAM" id="SSF53850">
    <property type="entry name" value="Periplasmic binding protein-like II"/>
    <property type="match status" value="1"/>
</dbReference>
<dbReference type="Proteomes" id="UP001205843">
    <property type="component" value="Unassembled WGS sequence"/>
</dbReference>
<evidence type="ECO:0000256" key="4">
    <source>
        <dbReference type="ARBA" id="ARBA00023163"/>
    </source>
</evidence>
<dbReference type="PRINTS" id="PR00039">
    <property type="entry name" value="HTHLYSR"/>
</dbReference>
<dbReference type="GO" id="GO:0005829">
    <property type="term" value="C:cytosol"/>
    <property type="evidence" value="ECO:0007669"/>
    <property type="project" value="TreeGrafter"/>
</dbReference>
<comment type="caution">
    <text evidence="6">The sequence shown here is derived from an EMBL/GenBank/DDBJ whole genome shotgun (WGS) entry which is preliminary data.</text>
</comment>
<dbReference type="PROSITE" id="PS50931">
    <property type="entry name" value="HTH_LYSR"/>
    <property type="match status" value="1"/>
</dbReference>
<dbReference type="Gene3D" id="1.10.10.10">
    <property type="entry name" value="Winged helix-like DNA-binding domain superfamily/Winged helix DNA-binding domain"/>
    <property type="match status" value="1"/>
</dbReference>
<dbReference type="GO" id="GO:0003677">
    <property type="term" value="F:DNA binding"/>
    <property type="evidence" value="ECO:0007669"/>
    <property type="project" value="UniProtKB-KW"/>
</dbReference>
<gene>
    <name evidence="6" type="ORF">J2T57_004415</name>
</gene>
<sequence>MDIRQIRTFVYVAELQSFTRASAFLHISQPALSRQIRILENEVGIKLFHRSGHGVEITEQGRVLLDRCVSFLNQFESLRTGFEPKAHSLYCSGEVTVGLPVPATRFIGQDFLARFKKKHLGISLKIAEGFNPLIHEWLLSGSIDLAILYGSFSSSILGRELLAVEDLFAIGAATPENLARSTISAAELVKETLILPHRPHILRTIVDELGSDASIIEVNAITLMFEMARSGQGYAILPGNALNPAIATGDVVALKIKNPTLNWEVGIWHSNLQELSEPVQLVRDMIREEVVHMVEKRRWSACLAADLKLTKRSNSL</sequence>
<feature type="domain" description="HTH lysR-type" evidence="5">
    <location>
        <begin position="1"/>
        <end position="58"/>
    </location>
</feature>
<evidence type="ECO:0000256" key="2">
    <source>
        <dbReference type="ARBA" id="ARBA00023015"/>
    </source>
</evidence>
<dbReference type="PANTHER" id="PTHR30419">
    <property type="entry name" value="HTH-TYPE TRANSCRIPTIONAL REGULATOR YBHD"/>
    <property type="match status" value="1"/>
</dbReference>
<dbReference type="GO" id="GO:0003700">
    <property type="term" value="F:DNA-binding transcription factor activity"/>
    <property type="evidence" value="ECO:0007669"/>
    <property type="project" value="InterPro"/>
</dbReference>
<dbReference type="RefSeq" id="WP_253485782.1">
    <property type="nucleotide sequence ID" value="NZ_JALJXV010000019.1"/>
</dbReference>
<evidence type="ECO:0000313" key="6">
    <source>
        <dbReference type="EMBL" id="MCP1677236.1"/>
    </source>
</evidence>
<dbReference type="FunFam" id="1.10.10.10:FF:000001">
    <property type="entry name" value="LysR family transcriptional regulator"/>
    <property type="match status" value="1"/>
</dbReference>
<comment type="similarity">
    <text evidence="1">Belongs to the LysR transcriptional regulatory family.</text>
</comment>
<keyword evidence="4" id="KW-0804">Transcription</keyword>
<dbReference type="Gene3D" id="3.40.190.290">
    <property type="match status" value="1"/>
</dbReference>
<keyword evidence="7" id="KW-1185">Reference proteome</keyword>
<proteinExistence type="inferred from homology"/>
<dbReference type="Pfam" id="PF00126">
    <property type="entry name" value="HTH_1"/>
    <property type="match status" value="1"/>
</dbReference>
<dbReference type="InterPro" id="IPR005119">
    <property type="entry name" value="LysR_subst-bd"/>
</dbReference>
<keyword evidence="2" id="KW-0805">Transcription regulation</keyword>
<accession>A0AAE3G7J9</accession>
<reference evidence="6" key="1">
    <citation type="submission" date="2022-03" db="EMBL/GenBank/DDBJ databases">
        <title>Genomic Encyclopedia of Type Strains, Phase III (KMG-III): the genomes of soil and plant-associated and newly described type strains.</title>
        <authorList>
            <person name="Whitman W."/>
        </authorList>
    </citation>
    <scope>NUCLEOTIDE SEQUENCE</scope>
    <source>
        <strain evidence="6">ANL 6-2</strain>
    </source>
</reference>
<dbReference type="SUPFAM" id="SSF46785">
    <property type="entry name" value="Winged helix' DNA-binding domain"/>
    <property type="match status" value="1"/>
</dbReference>
<organism evidence="6 7">
    <name type="scientific">Natronocella acetinitrilica</name>
    <dbReference type="NCBI Taxonomy" id="414046"/>
    <lineage>
        <taxon>Bacteria</taxon>
        <taxon>Pseudomonadati</taxon>
        <taxon>Pseudomonadota</taxon>
        <taxon>Gammaproteobacteria</taxon>
        <taxon>Chromatiales</taxon>
        <taxon>Ectothiorhodospiraceae</taxon>
        <taxon>Natronocella</taxon>
    </lineage>
</organism>
<dbReference type="InterPro" id="IPR000847">
    <property type="entry name" value="LysR_HTH_N"/>
</dbReference>
<protein>
    <submittedName>
        <fullName evidence="6">LysR family nitrogen assimilation transcriptional regulator</fullName>
    </submittedName>
</protein>
<dbReference type="InterPro" id="IPR050950">
    <property type="entry name" value="HTH-type_LysR_regulators"/>
</dbReference>
<keyword evidence="3" id="KW-0238">DNA-binding</keyword>
<dbReference type="InterPro" id="IPR036388">
    <property type="entry name" value="WH-like_DNA-bd_sf"/>
</dbReference>
<evidence type="ECO:0000256" key="3">
    <source>
        <dbReference type="ARBA" id="ARBA00023125"/>
    </source>
</evidence>
<evidence type="ECO:0000256" key="1">
    <source>
        <dbReference type="ARBA" id="ARBA00009437"/>
    </source>
</evidence>
<dbReference type="PANTHER" id="PTHR30419:SF8">
    <property type="entry name" value="NITROGEN ASSIMILATION TRANSCRIPTIONAL ACTIVATOR-RELATED"/>
    <property type="match status" value="1"/>
</dbReference>
<dbReference type="InterPro" id="IPR036390">
    <property type="entry name" value="WH_DNA-bd_sf"/>
</dbReference>
<name>A0AAE3G7J9_9GAMM</name>
<evidence type="ECO:0000313" key="7">
    <source>
        <dbReference type="Proteomes" id="UP001205843"/>
    </source>
</evidence>
<dbReference type="AlphaFoldDB" id="A0AAE3G7J9"/>